<protein>
    <recommendedName>
        <fullName evidence="3">OmpR/PhoB-type domain-containing protein</fullName>
    </recommendedName>
</protein>
<keyword evidence="1 2" id="KW-0238">DNA-binding</keyword>
<dbReference type="SMART" id="SM00862">
    <property type="entry name" value="Trans_reg_C"/>
    <property type="match status" value="1"/>
</dbReference>
<dbReference type="PROSITE" id="PS51755">
    <property type="entry name" value="OMPR_PHOB"/>
    <property type="match status" value="1"/>
</dbReference>
<dbReference type="InterPro" id="IPR016032">
    <property type="entry name" value="Sig_transdc_resp-reg_C-effctor"/>
</dbReference>
<dbReference type="GO" id="GO:0032993">
    <property type="term" value="C:protein-DNA complex"/>
    <property type="evidence" value="ECO:0007669"/>
    <property type="project" value="TreeGrafter"/>
</dbReference>
<dbReference type="Proteomes" id="UP000033452">
    <property type="component" value="Unassembled WGS sequence"/>
</dbReference>
<evidence type="ECO:0000259" key="3">
    <source>
        <dbReference type="PROSITE" id="PS51755"/>
    </source>
</evidence>
<evidence type="ECO:0000256" key="2">
    <source>
        <dbReference type="PROSITE-ProRule" id="PRU01091"/>
    </source>
</evidence>
<accession>A0A0F4QHN1</accession>
<proteinExistence type="predicted"/>
<dbReference type="InterPro" id="IPR036388">
    <property type="entry name" value="WH-like_DNA-bd_sf"/>
</dbReference>
<dbReference type="OrthoDB" id="2192870at2"/>
<dbReference type="RefSeq" id="WP_046006757.1">
    <property type="nucleotide sequence ID" value="NZ_JXYA01000054.1"/>
</dbReference>
<dbReference type="GO" id="GO:0000976">
    <property type="term" value="F:transcription cis-regulatory region binding"/>
    <property type="evidence" value="ECO:0007669"/>
    <property type="project" value="TreeGrafter"/>
</dbReference>
<dbReference type="GO" id="GO:0006355">
    <property type="term" value="P:regulation of DNA-templated transcription"/>
    <property type="evidence" value="ECO:0007669"/>
    <property type="project" value="InterPro"/>
</dbReference>
<dbReference type="InterPro" id="IPR001867">
    <property type="entry name" value="OmpR/PhoB-type_DNA-bd"/>
</dbReference>
<feature type="DNA-binding region" description="OmpR/PhoB-type" evidence="2">
    <location>
        <begin position="130"/>
        <end position="229"/>
    </location>
</feature>
<name>A0A0F4QHN1_9GAMM</name>
<dbReference type="CDD" id="cd00383">
    <property type="entry name" value="trans_reg_C"/>
    <property type="match status" value="1"/>
</dbReference>
<dbReference type="GO" id="GO:0000156">
    <property type="term" value="F:phosphorelay response regulator activity"/>
    <property type="evidence" value="ECO:0007669"/>
    <property type="project" value="TreeGrafter"/>
</dbReference>
<dbReference type="PANTHER" id="PTHR48111:SF47">
    <property type="entry name" value="TRANSCRIPTIONAL REGULATORY PROTEIN RSTA"/>
    <property type="match status" value="1"/>
</dbReference>
<dbReference type="Pfam" id="PF00486">
    <property type="entry name" value="Trans_reg_C"/>
    <property type="match status" value="1"/>
</dbReference>
<dbReference type="InterPro" id="IPR011006">
    <property type="entry name" value="CheY-like_superfamily"/>
</dbReference>
<dbReference type="AlphaFoldDB" id="A0A0F4QHN1"/>
<dbReference type="PANTHER" id="PTHR48111">
    <property type="entry name" value="REGULATOR OF RPOS"/>
    <property type="match status" value="1"/>
</dbReference>
<dbReference type="SUPFAM" id="SSF52172">
    <property type="entry name" value="CheY-like"/>
    <property type="match status" value="1"/>
</dbReference>
<evidence type="ECO:0000313" key="5">
    <source>
        <dbReference type="Proteomes" id="UP000033452"/>
    </source>
</evidence>
<comment type="caution">
    <text evidence="4">The sequence shown here is derived from an EMBL/GenBank/DDBJ whole genome shotgun (WGS) entry which is preliminary data.</text>
</comment>
<dbReference type="InterPro" id="IPR039420">
    <property type="entry name" value="WalR-like"/>
</dbReference>
<dbReference type="EMBL" id="JXYA01000054">
    <property type="protein sequence ID" value="KJZ06162.1"/>
    <property type="molecule type" value="Genomic_DNA"/>
</dbReference>
<dbReference type="SUPFAM" id="SSF46894">
    <property type="entry name" value="C-terminal effector domain of the bipartite response regulators"/>
    <property type="match status" value="1"/>
</dbReference>
<sequence>MSTVLIAQDEKGHSIAPFEALQQHGFTMRFINIHEATSKGYPVQQVDSIIIGQALATSAQYDTINTLKNCFDAPLMVSLDEDNEDLQSLMLELGADDVIPSMAKPRLWRARLDALVRKRPSLLTVRSDSPTELHFGQLYLNLNERSVSLAQQPVSLTSHEFELLWLLASRAPEVVSREEIYKKVVGQHYQANSRTVDVRVSCLRRKLGDTAVGAEKIKTVWRKGYLFVKDAWLTPE</sequence>
<feature type="domain" description="OmpR/PhoB-type" evidence="3">
    <location>
        <begin position="130"/>
        <end position="229"/>
    </location>
</feature>
<organism evidence="4 5">
    <name type="scientific">Pseudoalteromonas rubra</name>
    <dbReference type="NCBI Taxonomy" id="43658"/>
    <lineage>
        <taxon>Bacteria</taxon>
        <taxon>Pseudomonadati</taxon>
        <taxon>Pseudomonadota</taxon>
        <taxon>Gammaproteobacteria</taxon>
        <taxon>Alteromonadales</taxon>
        <taxon>Pseudoalteromonadaceae</taxon>
        <taxon>Pseudoalteromonas</taxon>
    </lineage>
</organism>
<dbReference type="Gene3D" id="1.10.10.10">
    <property type="entry name" value="Winged helix-like DNA-binding domain superfamily/Winged helix DNA-binding domain"/>
    <property type="match status" value="1"/>
</dbReference>
<gene>
    <name evidence="4" type="ORF">TW77_20100</name>
</gene>
<evidence type="ECO:0000313" key="4">
    <source>
        <dbReference type="EMBL" id="KJZ06162.1"/>
    </source>
</evidence>
<evidence type="ECO:0000256" key="1">
    <source>
        <dbReference type="ARBA" id="ARBA00023125"/>
    </source>
</evidence>
<reference evidence="4 5" key="1">
    <citation type="journal article" date="2015" name="BMC Genomics">
        <title>Genome mining reveals unlocked bioactive potential of marine Gram-negative bacteria.</title>
        <authorList>
            <person name="Machado H."/>
            <person name="Sonnenschein E.C."/>
            <person name="Melchiorsen J."/>
            <person name="Gram L."/>
        </authorList>
    </citation>
    <scope>NUCLEOTIDE SEQUENCE [LARGE SCALE GENOMIC DNA]</scope>
    <source>
        <strain evidence="4 5">S2471</strain>
    </source>
</reference>
<dbReference type="PATRIC" id="fig|43658.5.peg.4244"/>
<dbReference type="GO" id="GO:0005829">
    <property type="term" value="C:cytosol"/>
    <property type="evidence" value="ECO:0007669"/>
    <property type="project" value="TreeGrafter"/>
</dbReference>
<keyword evidence="5" id="KW-1185">Reference proteome</keyword>